<dbReference type="EMBL" id="JAOYFB010000040">
    <property type="protein sequence ID" value="KAK4035638.1"/>
    <property type="molecule type" value="Genomic_DNA"/>
</dbReference>
<sequence>MQPLFLRERNEERMFSEFSIFPQRTEDGLMECLNPYRYALFFFFSFFRVKYLTGKQRRPPLQMMQQNNRTREQDFSSYFDCIRLPFIRVPDFE</sequence>
<accession>A0ABR0B1R3</accession>
<evidence type="ECO:0000313" key="2">
    <source>
        <dbReference type="Proteomes" id="UP001234178"/>
    </source>
</evidence>
<keyword evidence="2" id="KW-1185">Reference proteome</keyword>
<gene>
    <name evidence="1" type="ORF">OUZ56_027725</name>
</gene>
<protein>
    <submittedName>
        <fullName evidence="1">Uncharacterized protein</fullName>
    </submittedName>
</protein>
<organism evidence="1 2">
    <name type="scientific">Daphnia magna</name>
    <dbReference type="NCBI Taxonomy" id="35525"/>
    <lineage>
        <taxon>Eukaryota</taxon>
        <taxon>Metazoa</taxon>
        <taxon>Ecdysozoa</taxon>
        <taxon>Arthropoda</taxon>
        <taxon>Crustacea</taxon>
        <taxon>Branchiopoda</taxon>
        <taxon>Diplostraca</taxon>
        <taxon>Cladocera</taxon>
        <taxon>Anomopoda</taxon>
        <taxon>Daphniidae</taxon>
        <taxon>Daphnia</taxon>
    </lineage>
</organism>
<dbReference type="Proteomes" id="UP001234178">
    <property type="component" value="Unassembled WGS sequence"/>
</dbReference>
<reference evidence="1 2" key="1">
    <citation type="journal article" date="2023" name="Nucleic Acids Res.">
        <title>The hologenome of Daphnia magna reveals possible DNA methylation and microbiome-mediated evolution of the host genome.</title>
        <authorList>
            <person name="Chaturvedi A."/>
            <person name="Li X."/>
            <person name="Dhandapani V."/>
            <person name="Marshall H."/>
            <person name="Kissane S."/>
            <person name="Cuenca-Cambronero M."/>
            <person name="Asole G."/>
            <person name="Calvet F."/>
            <person name="Ruiz-Romero M."/>
            <person name="Marangio P."/>
            <person name="Guigo R."/>
            <person name="Rago D."/>
            <person name="Mirbahai L."/>
            <person name="Eastwood N."/>
            <person name="Colbourne J.K."/>
            <person name="Zhou J."/>
            <person name="Mallon E."/>
            <person name="Orsini L."/>
        </authorList>
    </citation>
    <scope>NUCLEOTIDE SEQUENCE [LARGE SCALE GENOMIC DNA]</scope>
    <source>
        <strain evidence="1">LRV0_1</strain>
    </source>
</reference>
<comment type="caution">
    <text evidence="1">The sequence shown here is derived from an EMBL/GenBank/DDBJ whole genome shotgun (WGS) entry which is preliminary data.</text>
</comment>
<proteinExistence type="predicted"/>
<name>A0ABR0B1R3_9CRUS</name>
<evidence type="ECO:0000313" key="1">
    <source>
        <dbReference type="EMBL" id="KAK4035638.1"/>
    </source>
</evidence>